<proteinExistence type="predicted"/>
<comment type="caution">
    <text evidence="1">The sequence shown here is derived from an EMBL/GenBank/DDBJ whole genome shotgun (WGS) entry which is preliminary data.</text>
</comment>
<dbReference type="RefSeq" id="WP_013063093.1">
    <property type="nucleotide sequence ID" value="NZ_BPTT01000001.1"/>
</dbReference>
<name>A0AA37MNZ2_XYLRU</name>
<dbReference type="EMBL" id="BPTT01000001">
    <property type="protein sequence ID" value="GJG33317.1"/>
    <property type="molecule type" value="Genomic_DNA"/>
</dbReference>
<sequence>MILINNQEVIEVSNYTDFYEQIKEYDFIADDVPFVEIEHKKNNFICSLGYININTKEKVEVEIMIGNIKISKITIKVNKRESPYGDPNSYIIFYSYSIHTSIYDSDYQSNKWKKPIEHIFDVNQSIFFKDGKKESGIKSPIHFLFSNVIPEINEILDKGIITHNINFQYWDRKINELTDSSSFVDKEALRKSHSINIRNVLSMVYNLEVNVRDDLDIWSVEHKECTVKFYGNKNVLPNLYLANMLEVITNSSIKIVTIEKTVQYIGTIKNLPKYYMYDLEAFKRYLQRKLYLQLFLKFNQEKAIEGFKYKVPIGICKDYIIEDKDIRNLMNFILSLKVTCFEDGNYRAGRDDYGWYEYTVLFSAESEFRPSESLVSIINKTLNIKLEYLESDFCYYCQYRTKSEPIAGMAKRRECDSKDLLKSYLFDLLEKIIPLLKTDEGRKYLLGSN</sequence>
<dbReference type="GeneID" id="31500466"/>
<evidence type="ECO:0000313" key="1">
    <source>
        <dbReference type="EMBL" id="GJG33317.1"/>
    </source>
</evidence>
<evidence type="ECO:0000313" key="2">
    <source>
        <dbReference type="Proteomes" id="UP000887097"/>
    </source>
</evidence>
<dbReference type="AlphaFoldDB" id="A0AA37MNZ2"/>
<reference evidence="1" key="1">
    <citation type="submission" date="2021-08" db="EMBL/GenBank/DDBJ databases">
        <title>Prevotella lacticifex sp. nov., isolated from rumen of cow.</title>
        <authorList>
            <person name="Shinkai T."/>
            <person name="Ikeyama N."/>
            <person name="Kumagai M."/>
            <person name="Ohmori H."/>
            <person name="Sakamoto M."/>
            <person name="Ohkuma M."/>
            <person name="Mitsumori M."/>
        </authorList>
    </citation>
    <scope>NUCLEOTIDE SEQUENCE</scope>
    <source>
        <strain evidence="1">JCM 8259</strain>
    </source>
</reference>
<gene>
    <name evidence="1" type="ORF">PRMUPPPA20_14260</name>
</gene>
<protein>
    <submittedName>
        <fullName evidence="1">Uncharacterized protein</fullName>
    </submittedName>
</protein>
<dbReference type="Proteomes" id="UP000887097">
    <property type="component" value="Unassembled WGS sequence"/>
</dbReference>
<organism evidence="1 2">
    <name type="scientific">Xylanibacter ruminicola</name>
    <name type="common">Prevotella ruminicola</name>
    <dbReference type="NCBI Taxonomy" id="839"/>
    <lineage>
        <taxon>Bacteria</taxon>
        <taxon>Pseudomonadati</taxon>
        <taxon>Bacteroidota</taxon>
        <taxon>Bacteroidia</taxon>
        <taxon>Bacteroidales</taxon>
        <taxon>Prevotellaceae</taxon>
        <taxon>Xylanibacter</taxon>
    </lineage>
</organism>
<accession>A0AA37MNZ2</accession>